<dbReference type="SUPFAM" id="SSF103473">
    <property type="entry name" value="MFS general substrate transporter"/>
    <property type="match status" value="1"/>
</dbReference>
<gene>
    <name evidence="7" type="ORF">RFM68_15145</name>
</gene>
<feature type="transmembrane region" description="Helical" evidence="5">
    <location>
        <begin position="140"/>
        <end position="161"/>
    </location>
</feature>
<proteinExistence type="predicted"/>
<feature type="transmembrane region" description="Helical" evidence="5">
    <location>
        <begin position="474"/>
        <end position="493"/>
    </location>
</feature>
<evidence type="ECO:0000256" key="4">
    <source>
        <dbReference type="ARBA" id="ARBA00023136"/>
    </source>
</evidence>
<feature type="transmembrane region" description="Helical" evidence="5">
    <location>
        <begin position="361"/>
        <end position="385"/>
    </location>
</feature>
<feature type="transmembrane region" description="Helical" evidence="5">
    <location>
        <begin position="198"/>
        <end position="219"/>
    </location>
</feature>
<evidence type="ECO:0000256" key="1">
    <source>
        <dbReference type="ARBA" id="ARBA00004141"/>
    </source>
</evidence>
<feature type="transmembrane region" description="Helical" evidence="5">
    <location>
        <begin position="51"/>
        <end position="69"/>
    </location>
</feature>
<evidence type="ECO:0000313" key="8">
    <source>
        <dbReference type="Proteomes" id="UP001276840"/>
    </source>
</evidence>
<dbReference type="InterPro" id="IPR036259">
    <property type="entry name" value="MFS_trans_sf"/>
</dbReference>
<feature type="transmembrane region" description="Helical" evidence="5">
    <location>
        <begin position="406"/>
        <end position="426"/>
    </location>
</feature>
<evidence type="ECO:0000256" key="3">
    <source>
        <dbReference type="ARBA" id="ARBA00022989"/>
    </source>
</evidence>
<feature type="transmembrane region" description="Helical" evidence="5">
    <location>
        <begin position="110"/>
        <end position="128"/>
    </location>
</feature>
<feature type="transmembrane region" description="Helical" evidence="5">
    <location>
        <begin position="231"/>
        <end position="249"/>
    </location>
</feature>
<feature type="transmembrane region" description="Helical" evidence="5">
    <location>
        <begin position="304"/>
        <end position="322"/>
    </location>
</feature>
<comment type="subcellular location">
    <subcellularLocation>
        <location evidence="1">Membrane</location>
        <topology evidence="1">Multi-pass membrane protein</topology>
    </subcellularLocation>
</comment>
<organism evidence="7 8">
    <name type="scientific">Mesorhizobium montanum</name>
    <dbReference type="NCBI Taxonomy" id="3072323"/>
    <lineage>
        <taxon>Bacteria</taxon>
        <taxon>Pseudomonadati</taxon>
        <taxon>Pseudomonadota</taxon>
        <taxon>Alphaproteobacteria</taxon>
        <taxon>Hyphomicrobiales</taxon>
        <taxon>Phyllobacteriaceae</taxon>
        <taxon>Mesorhizobium</taxon>
    </lineage>
</organism>
<evidence type="ECO:0000313" key="7">
    <source>
        <dbReference type="EMBL" id="MDX8525849.1"/>
    </source>
</evidence>
<evidence type="ECO:0000256" key="5">
    <source>
        <dbReference type="SAM" id="Phobius"/>
    </source>
</evidence>
<evidence type="ECO:0000259" key="6">
    <source>
        <dbReference type="PROSITE" id="PS50850"/>
    </source>
</evidence>
<dbReference type="Pfam" id="PF07690">
    <property type="entry name" value="MFS_1"/>
    <property type="match status" value="1"/>
</dbReference>
<dbReference type="EMBL" id="JAVIJF010000010">
    <property type="protein sequence ID" value="MDX8525849.1"/>
    <property type="molecule type" value="Genomic_DNA"/>
</dbReference>
<dbReference type="Proteomes" id="UP001276840">
    <property type="component" value="Unassembled WGS sequence"/>
</dbReference>
<evidence type="ECO:0000256" key="2">
    <source>
        <dbReference type="ARBA" id="ARBA00022692"/>
    </source>
</evidence>
<dbReference type="CDD" id="cd17321">
    <property type="entry name" value="MFS_MMR_MDR_like"/>
    <property type="match status" value="1"/>
</dbReference>
<dbReference type="PRINTS" id="PR01036">
    <property type="entry name" value="TCRTETB"/>
</dbReference>
<dbReference type="RefSeq" id="WP_320233793.1">
    <property type="nucleotide sequence ID" value="NZ_JAVIJF010000010.1"/>
</dbReference>
<reference evidence="7 8" key="1">
    <citation type="submission" date="2023-08" db="EMBL/GenBank/DDBJ databases">
        <title>Implementing the SeqCode for naming new Mesorhizobium species isolated from Vachellia karroo root nodules.</title>
        <authorList>
            <person name="Van Lill M."/>
        </authorList>
    </citation>
    <scope>NUCLEOTIDE SEQUENCE [LARGE SCALE GENOMIC DNA]</scope>
    <source>
        <strain evidence="7 8">MSK 1335</strain>
    </source>
</reference>
<comment type="caution">
    <text evidence="7">The sequence shown here is derived from an EMBL/GenBank/DDBJ whole genome shotgun (WGS) entry which is preliminary data.</text>
</comment>
<dbReference type="InterPro" id="IPR011701">
    <property type="entry name" value="MFS"/>
</dbReference>
<dbReference type="Gene3D" id="1.20.1720.10">
    <property type="entry name" value="Multidrug resistance protein D"/>
    <property type="match status" value="1"/>
</dbReference>
<name>A0ABU4ZND0_9HYPH</name>
<keyword evidence="4 5" id="KW-0472">Membrane</keyword>
<keyword evidence="3 5" id="KW-1133">Transmembrane helix</keyword>
<protein>
    <submittedName>
        <fullName evidence="7">MFS transporter</fullName>
    </submittedName>
</protein>
<keyword evidence="2 5" id="KW-0812">Transmembrane</keyword>
<feature type="transmembrane region" description="Helical" evidence="5">
    <location>
        <begin position="329"/>
        <end position="349"/>
    </location>
</feature>
<dbReference type="InterPro" id="IPR020846">
    <property type="entry name" value="MFS_dom"/>
</dbReference>
<dbReference type="Gene3D" id="1.20.1250.20">
    <property type="entry name" value="MFS general substrate transporter like domains"/>
    <property type="match status" value="1"/>
</dbReference>
<dbReference type="PANTHER" id="PTHR42718:SF49">
    <property type="entry name" value="EXPORT PROTEIN"/>
    <property type="match status" value="1"/>
</dbReference>
<feature type="transmembrane region" description="Helical" evidence="5">
    <location>
        <begin position="81"/>
        <end position="104"/>
    </location>
</feature>
<feature type="transmembrane region" description="Helical" evidence="5">
    <location>
        <begin position="269"/>
        <end position="292"/>
    </location>
</feature>
<feature type="domain" description="Major facilitator superfamily (MFS) profile" evidence="6">
    <location>
        <begin position="15"/>
        <end position="497"/>
    </location>
</feature>
<dbReference type="PANTHER" id="PTHR42718">
    <property type="entry name" value="MAJOR FACILITATOR SUPERFAMILY MULTIDRUG TRANSPORTER MFSC"/>
    <property type="match status" value="1"/>
</dbReference>
<keyword evidence="8" id="KW-1185">Reference proteome</keyword>
<accession>A0ABU4ZND0</accession>
<dbReference type="PROSITE" id="PS50850">
    <property type="entry name" value="MFS"/>
    <property type="match status" value="1"/>
</dbReference>
<sequence length="512" mass="52608">MILMTRTGPAGRWLVLLSVCLAAMTMPLSFTGPAVALSRIAADLGGSPIELNWVTNAFMLTFGAGLMAAGALADNHGRKRIFIAGLVTYILAALGATLAPDIVWFDIFRALQGIGGAAAFAGGASALAQEFDGQSRLRAFSFLGTSFGIGLAFGPIASGLLIDAFGWRAIFLLVAMLAVAAAALGMRTVTESRDPDATGLDWAGAGTFTTALAALTFGVLQAPQNGWADPLVMALLGMAAVCFAAFVLVERRVRRPMLDLTLFRFPRFVGVQFLAAAPAYAFVVLLVLLPIRFIGIEGMSEIEAGQLMICLSGPLLILPLLAGQLARRIAPATICGVGLLIAAAGVVWLSRVSAADSALVAPLVLIGVGIALPWGLMDGLAVSVVPKERAGMAVGIFNTTRVASEGVALAIVMAALSGFTATQLGAQGLASSAEAAAAAAQLLVTGNVAGTMRHLPVVDGSALIHAYETAFDRLLVVLATITVLTAIVVFLGLRRGSVAEQDVAPVPACQEG</sequence>
<feature type="transmembrane region" description="Helical" evidence="5">
    <location>
        <begin position="167"/>
        <end position="186"/>
    </location>
</feature>